<dbReference type="EMBL" id="NIRI02000042">
    <property type="protein sequence ID" value="KAG5451514.1"/>
    <property type="molecule type" value="Genomic_DNA"/>
</dbReference>
<evidence type="ECO:0000259" key="2">
    <source>
        <dbReference type="Pfam" id="PF15696"/>
    </source>
</evidence>
<evidence type="ECO:0000313" key="3">
    <source>
        <dbReference type="EMBL" id="KAG5451514.1"/>
    </source>
</evidence>
<sequence>MGTVVSNTSAFVVTNVTFPVGARPMTERRSGRVKKQLDYAHLAGDSDEEFFDDEPKHVKKSKPTKDDDDWELPQDDNASTTKTKKGEKPKERERKISKTTKSVVVSVTKKTEALIQSMTHSPASSEPRPKLTENVVNSPVSNLPSRTRVLSVTSEPSTPCFSTSNVSERPRIAVTPTSGLRLGLSRNQRLRSLHPNVRIS</sequence>
<reference evidence="3 4" key="2">
    <citation type="journal article" date="2021" name="Genomics">
        <title>High-quality reference genome for Clonorchis sinensis.</title>
        <authorList>
            <person name="Young N.D."/>
            <person name="Stroehlein A.J."/>
            <person name="Kinkar L."/>
            <person name="Wang T."/>
            <person name="Sohn W.M."/>
            <person name="Chang B.C.H."/>
            <person name="Kaur P."/>
            <person name="Weisz D."/>
            <person name="Dudchenko O."/>
            <person name="Aiden E.L."/>
            <person name="Korhonen P.K."/>
            <person name="Gasser R.B."/>
        </authorList>
    </citation>
    <scope>NUCLEOTIDE SEQUENCE [LARGE SCALE GENOMIC DNA]</scope>
    <source>
        <strain evidence="3">Cs-k2</strain>
    </source>
</reference>
<feature type="domain" description="RAD51 interacting motif" evidence="2">
    <location>
        <begin position="175"/>
        <end position="197"/>
    </location>
</feature>
<proteinExistence type="predicted"/>
<dbReference type="OrthoDB" id="6270767at2759"/>
<feature type="compositionally biased region" description="Basic and acidic residues" evidence="1">
    <location>
        <begin position="84"/>
        <end position="96"/>
    </location>
</feature>
<gene>
    <name evidence="3" type="ORF">CSKR_201450</name>
</gene>
<organism evidence="3 4">
    <name type="scientific">Clonorchis sinensis</name>
    <name type="common">Chinese liver fluke</name>
    <dbReference type="NCBI Taxonomy" id="79923"/>
    <lineage>
        <taxon>Eukaryota</taxon>
        <taxon>Metazoa</taxon>
        <taxon>Spiralia</taxon>
        <taxon>Lophotrochozoa</taxon>
        <taxon>Platyhelminthes</taxon>
        <taxon>Trematoda</taxon>
        <taxon>Digenea</taxon>
        <taxon>Opisthorchiida</taxon>
        <taxon>Opisthorchiata</taxon>
        <taxon>Opisthorchiidae</taxon>
        <taxon>Clonorchis</taxon>
    </lineage>
</organism>
<evidence type="ECO:0000313" key="4">
    <source>
        <dbReference type="Proteomes" id="UP000286415"/>
    </source>
</evidence>
<reference evidence="3 4" key="1">
    <citation type="journal article" date="2018" name="Biotechnol. Adv.">
        <title>Improved genomic resources and new bioinformatic workflow for the carcinogenic parasite Clonorchis sinensis: Biotechnological implications.</title>
        <authorList>
            <person name="Wang D."/>
            <person name="Korhonen P.K."/>
            <person name="Gasser R.B."/>
            <person name="Young N.D."/>
        </authorList>
    </citation>
    <scope>NUCLEOTIDE SEQUENCE [LARGE SCALE GENOMIC DNA]</scope>
    <source>
        <strain evidence="3">Cs-k2</strain>
    </source>
</reference>
<dbReference type="Proteomes" id="UP000286415">
    <property type="component" value="Unassembled WGS sequence"/>
</dbReference>
<dbReference type="AlphaFoldDB" id="A0A8T1MQ73"/>
<keyword evidence="4" id="KW-1185">Reference proteome</keyword>
<feature type="region of interest" description="Disordered" evidence="1">
    <location>
        <begin position="44"/>
        <end position="102"/>
    </location>
</feature>
<dbReference type="InterPro" id="IPR031419">
    <property type="entry name" value="RAD51_interact"/>
</dbReference>
<comment type="caution">
    <text evidence="3">The sequence shown here is derived from an EMBL/GenBank/DDBJ whole genome shotgun (WGS) entry which is preliminary data.</text>
</comment>
<protein>
    <recommendedName>
        <fullName evidence="2">RAD51 interacting motif domain-containing protein</fullName>
    </recommendedName>
</protein>
<feature type="compositionally biased region" description="Polar residues" evidence="1">
    <location>
        <begin position="134"/>
        <end position="167"/>
    </location>
</feature>
<accession>A0A8T1MQ73</accession>
<name>A0A8T1MQ73_CLOSI</name>
<evidence type="ECO:0000256" key="1">
    <source>
        <dbReference type="SAM" id="MobiDB-lite"/>
    </source>
</evidence>
<dbReference type="Pfam" id="PF15696">
    <property type="entry name" value="RAD51_interact"/>
    <property type="match status" value="1"/>
</dbReference>
<feature type="region of interest" description="Disordered" evidence="1">
    <location>
        <begin position="116"/>
        <end position="167"/>
    </location>
</feature>